<dbReference type="RefSeq" id="WP_116556193.1">
    <property type="nucleotide sequence ID" value="NZ_QCZG01000061.1"/>
</dbReference>
<comment type="similarity">
    <text evidence="1">Belongs to the amidase family.</text>
</comment>
<feature type="domain" description="Amidase" evidence="2">
    <location>
        <begin position="26"/>
        <end position="449"/>
    </location>
</feature>
<evidence type="ECO:0000259" key="2">
    <source>
        <dbReference type="Pfam" id="PF01425"/>
    </source>
</evidence>
<evidence type="ECO:0000256" key="1">
    <source>
        <dbReference type="ARBA" id="ARBA00009199"/>
    </source>
</evidence>
<dbReference type="EMBL" id="QCZG01000061">
    <property type="protein sequence ID" value="PWA06275.1"/>
    <property type="molecule type" value="Genomic_DNA"/>
</dbReference>
<keyword evidence="4" id="KW-1185">Reference proteome</keyword>
<dbReference type="Pfam" id="PF01425">
    <property type="entry name" value="Amidase"/>
    <property type="match status" value="1"/>
</dbReference>
<gene>
    <name evidence="3" type="ORF">DCC39_17560</name>
</gene>
<comment type="caution">
    <text evidence="3">The sequence shown here is derived from an EMBL/GenBank/DDBJ whole genome shotgun (WGS) entry which is preliminary data.</text>
</comment>
<name>A0A2U1JMP3_9BACI</name>
<organism evidence="3 4">
    <name type="scientific">Pueribacillus theae</name>
    <dbReference type="NCBI Taxonomy" id="2171751"/>
    <lineage>
        <taxon>Bacteria</taxon>
        <taxon>Bacillati</taxon>
        <taxon>Bacillota</taxon>
        <taxon>Bacilli</taxon>
        <taxon>Bacillales</taxon>
        <taxon>Bacillaceae</taxon>
        <taxon>Pueribacillus</taxon>
    </lineage>
</organism>
<dbReference type="GO" id="GO:0016740">
    <property type="term" value="F:transferase activity"/>
    <property type="evidence" value="ECO:0007669"/>
    <property type="project" value="UniProtKB-KW"/>
</dbReference>
<evidence type="ECO:0000313" key="4">
    <source>
        <dbReference type="Proteomes" id="UP000245998"/>
    </source>
</evidence>
<dbReference type="Gene3D" id="3.90.1300.10">
    <property type="entry name" value="Amidase signature (AS) domain"/>
    <property type="match status" value="1"/>
</dbReference>
<evidence type="ECO:0000313" key="3">
    <source>
        <dbReference type="EMBL" id="PWA06275.1"/>
    </source>
</evidence>
<dbReference type="InterPro" id="IPR023631">
    <property type="entry name" value="Amidase_dom"/>
</dbReference>
<dbReference type="PANTHER" id="PTHR11895">
    <property type="entry name" value="TRANSAMIDASE"/>
    <property type="match status" value="1"/>
</dbReference>
<dbReference type="Proteomes" id="UP000245998">
    <property type="component" value="Unassembled WGS sequence"/>
</dbReference>
<protein>
    <submittedName>
        <fullName evidence="3">Asp-tRNA(Asn)/Glu-tRNA(Gln) amidotransferase GatCAB subunit A</fullName>
    </submittedName>
</protein>
<proteinExistence type="inferred from homology"/>
<dbReference type="PANTHER" id="PTHR11895:SF7">
    <property type="entry name" value="GLUTAMYL-TRNA(GLN) AMIDOTRANSFERASE SUBUNIT A, MITOCHONDRIAL"/>
    <property type="match status" value="1"/>
</dbReference>
<dbReference type="OrthoDB" id="9811471at2"/>
<dbReference type="SUPFAM" id="SSF75304">
    <property type="entry name" value="Amidase signature (AS) enzymes"/>
    <property type="match status" value="1"/>
</dbReference>
<dbReference type="InterPro" id="IPR000120">
    <property type="entry name" value="Amidase"/>
</dbReference>
<sequence>MSNDLASKTIEELAPLIRGREISPVEVTEAVLERTTAYDEKINAFIRLSKEEAMKEAIKAEKEMMEGKYRGRLHGIPMALKDNLYFKNETVTIGSKIHQDFVPDYDATVVAKLKEAGVIFTGKLNMHEYAWGATTTNPHFGACRNPWNTEKIPGGSSGGSGAAVVSDMTIASLGTDTGGSIRIPASMCGIVGLKPTHGRISKYGCFPLSWSLDHIGPMTKSVYDSALLLEVLAGYDSKDPTSIHTPVKDYTKLLSADLSETVVGINEEYFFNNVDKQVEDAVRHAIKQLEQLGAKIETVKIPSLQYSEFAELVTIVTEASAIHHDNLVSRPEDFGDDVRFLLEFGELPSAVDYIQAQQIRYQLNIDFAQTFEKVDVLISPTLPFLPPNIGDSTVDINGNKYSFLDQVIRFTGPGNITGLPSLSIPCGLSGKLPIGMQIMGPAFKEENVLNVAYAYEKTNALQGKKPNLDEIASK</sequence>
<reference evidence="3 4" key="1">
    <citation type="submission" date="2018-04" db="EMBL/GenBank/DDBJ databases">
        <title>Camelliibacillus theae gen. nov., sp. nov., isolated from Pu'er tea.</title>
        <authorList>
            <person name="Niu L."/>
        </authorList>
    </citation>
    <scope>NUCLEOTIDE SEQUENCE [LARGE SCALE GENOMIC DNA]</scope>
    <source>
        <strain evidence="3 4">T8</strain>
    </source>
</reference>
<dbReference type="AlphaFoldDB" id="A0A2U1JMP3"/>
<dbReference type="InterPro" id="IPR036928">
    <property type="entry name" value="AS_sf"/>
</dbReference>
<keyword evidence="3" id="KW-0808">Transferase</keyword>
<accession>A0A2U1JMP3</accession>